<evidence type="ECO:0000313" key="3">
    <source>
        <dbReference type="Proteomes" id="UP000465241"/>
    </source>
</evidence>
<proteinExistence type="predicted"/>
<accession>A0A7I9WER7</accession>
<feature type="compositionally biased region" description="Low complexity" evidence="1">
    <location>
        <begin position="36"/>
        <end position="58"/>
    </location>
</feature>
<feature type="compositionally biased region" description="Acidic residues" evidence="1">
    <location>
        <begin position="79"/>
        <end position="90"/>
    </location>
</feature>
<evidence type="ECO:0000256" key="1">
    <source>
        <dbReference type="SAM" id="MobiDB-lite"/>
    </source>
</evidence>
<dbReference type="Pfam" id="PF17963">
    <property type="entry name" value="Big_9"/>
    <property type="match status" value="1"/>
</dbReference>
<dbReference type="RefSeq" id="WP_193487969.1">
    <property type="nucleotide sequence ID" value="NZ_BAAAMC010000016.1"/>
</dbReference>
<gene>
    <name evidence="2" type="ORF">MMUR_03770</name>
</gene>
<feature type="compositionally biased region" description="Basic and acidic residues" evidence="1">
    <location>
        <begin position="91"/>
        <end position="102"/>
    </location>
</feature>
<sequence length="536" mass="55889">MARRTGHHRWLQLGAASAGLGAALLGVGIPGLAAADTESPAASSAAQTESTESGPAKSEPSESESESESGAADTSAPSDAEERETDEDHVEAESNDRDRDRDEEPEAPAVVDADEAATEATDDTDVAEEDPLPVHAEPAAVSGSERPWATVQAPTPRRDPVENLVRSLVAGLPTPVRRSLFNEAPEVGGQVMLGGAAGEVITGRVEAVDPEGDRVVYRLGARPTAGSVVLGADGAWTYTPGVGFDGVDTFVIVADDTGSHINLLDVFWAPGTRSAVLVNQGAVTFDFSYTTGAEHWTADRRAALTSAAVHFADNFVVRKRVSLDYEVTGWESAGTGVLASASSGLTVPDDDFLETWVQSKLRTGVDPNGAAADGVINWNFAYPWAIGATVAADELDFTTVVIHELMHSFGLLTMVQAAGANTGRYWTVYDSFISDSAGTRAVGADLTWNSALDPNLTGGNGGLYFTGPNAVAAHGSPIPLYVRGPWTASNVAHVSDDLDEVMNAGVDRGPGARVLSPVMVGILRDLGYVVITRPAA</sequence>
<reference evidence="2 3" key="1">
    <citation type="journal article" date="2019" name="Emerg. Microbes Infect.">
        <title>Comprehensive subspecies identification of 175 nontuberculous mycobacteria species based on 7547 genomic profiles.</title>
        <authorList>
            <person name="Matsumoto Y."/>
            <person name="Kinjo T."/>
            <person name="Motooka D."/>
            <person name="Nabeya D."/>
            <person name="Jung N."/>
            <person name="Uechi K."/>
            <person name="Horii T."/>
            <person name="Iida T."/>
            <person name="Fujita J."/>
            <person name="Nakamura S."/>
        </authorList>
    </citation>
    <scope>NUCLEOTIDE SEQUENCE [LARGE SCALE GENOMIC DNA]</scope>
    <source>
        <strain evidence="2 3">JCM 13392</strain>
    </source>
</reference>
<organism evidence="2 3">
    <name type="scientific">Mycolicibacterium murale</name>
    <dbReference type="NCBI Taxonomy" id="182220"/>
    <lineage>
        <taxon>Bacteria</taxon>
        <taxon>Bacillati</taxon>
        <taxon>Actinomycetota</taxon>
        <taxon>Actinomycetes</taxon>
        <taxon>Mycobacteriales</taxon>
        <taxon>Mycobacteriaceae</taxon>
        <taxon>Mycolicibacterium</taxon>
    </lineage>
</organism>
<name>A0A7I9WER7_9MYCO</name>
<dbReference type="Proteomes" id="UP000465241">
    <property type="component" value="Unassembled WGS sequence"/>
</dbReference>
<comment type="caution">
    <text evidence="2">The sequence shown here is derived from an EMBL/GenBank/DDBJ whole genome shotgun (WGS) entry which is preliminary data.</text>
</comment>
<dbReference type="AlphaFoldDB" id="A0A7I9WER7"/>
<feature type="compositionally biased region" description="Acidic residues" evidence="1">
    <location>
        <begin position="103"/>
        <end position="131"/>
    </location>
</feature>
<protein>
    <submittedName>
        <fullName evidence="2">Uncharacterized protein</fullName>
    </submittedName>
</protein>
<dbReference type="EMBL" id="BLKT01000003">
    <property type="protein sequence ID" value="GFG56241.1"/>
    <property type="molecule type" value="Genomic_DNA"/>
</dbReference>
<evidence type="ECO:0000313" key="2">
    <source>
        <dbReference type="EMBL" id="GFG56241.1"/>
    </source>
</evidence>
<keyword evidence="3" id="KW-1185">Reference proteome</keyword>
<feature type="region of interest" description="Disordered" evidence="1">
    <location>
        <begin position="36"/>
        <end position="159"/>
    </location>
</feature>